<evidence type="ECO:0000256" key="2">
    <source>
        <dbReference type="ARBA" id="ARBA00006275"/>
    </source>
</evidence>
<feature type="domain" description="RagB/SusD" evidence="6">
    <location>
        <begin position="327"/>
        <end position="463"/>
    </location>
</feature>
<dbReference type="eggNOG" id="COG2913">
    <property type="taxonomic scope" value="Bacteria"/>
</dbReference>
<comment type="similarity">
    <text evidence="2">Belongs to the SusD family.</text>
</comment>
<evidence type="ECO:0000256" key="5">
    <source>
        <dbReference type="ARBA" id="ARBA00023237"/>
    </source>
</evidence>
<dbReference type="STRING" id="714943.Mucpa_1777"/>
<dbReference type="GO" id="GO:0009279">
    <property type="term" value="C:cell outer membrane"/>
    <property type="evidence" value="ECO:0007669"/>
    <property type="project" value="UniProtKB-SubCell"/>
</dbReference>
<evidence type="ECO:0000256" key="4">
    <source>
        <dbReference type="ARBA" id="ARBA00023136"/>
    </source>
</evidence>
<gene>
    <name evidence="8" type="ORF">Mucpa_1777</name>
</gene>
<name>H1YA50_9SPHI</name>
<evidence type="ECO:0000256" key="1">
    <source>
        <dbReference type="ARBA" id="ARBA00004442"/>
    </source>
</evidence>
<evidence type="ECO:0000313" key="9">
    <source>
        <dbReference type="Proteomes" id="UP000002774"/>
    </source>
</evidence>
<organism evidence="8 9">
    <name type="scientific">Mucilaginibacter paludis DSM 18603</name>
    <dbReference type="NCBI Taxonomy" id="714943"/>
    <lineage>
        <taxon>Bacteria</taxon>
        <taxon>Pseudomonadati</taxon>
        <taxon>Bacteroidota</taxon>
        <taxon>Sphingobacteriia</taxon>
        <taxon>Sphingobacteriales</taxon>
        <taxon>Sphingobacteriaceae</taxon>
        <taxon>Mucilaginibacter</taxon>
    </lineage>
</organism>
<dbReference type="Pfam" id="PF14322">
    <property type="entry name" value="SusD-like_3"/>
    <property type="match status" value="1"/>
</dbReference>
<dbReference type="Pfam" id="PF07980">
    <property type="entry name" value="SusD_RagB"/>
    <property type="match status" value="1"/>
</dbReference>
<evidence type="ECO:0000259" key="6">
    <source>
        <dbReference type="Pfam" id="PF07980"/>
    </source>
</evidence>
<dbReference type="InterPro" id="IPR011990">
    <property type="entry name" value="TPR-like_helical_dom_sf"/>
</dbReference>
<keyword evidence="5" id="KW-0998">Cell outer membrane</keyword>
<dbReference type="SUPFAM" id="SSF48452">
    <property type="entry name" value="TPR-like"/>
    <property type="match status" value="1"/>
</dbReference>
<dbReference type="OrthoDB" id="621570at2"/>
<dbReference type="AlphaFoldDB" id="H1YA50"/>
<sequence>MKLLITKPISIVLVLVVSIFCLSSCKKYLTVDAPNNKLSTASVFGDSTSASSAIVGIYSTVAASNTSYLAYLPRTASLCSDELSNNATRTGDMVDFGNNTISSTNATLNSMWVGLYSSIYQANAVIDGVTNSSGITPSAKNTLIAESKFIRAFCLFYLTNLWGDVPLTVSTDYTVTGSLGRAPSAGVYAQIISDLTAAQTYLPVTYLTATRVRPNKWTAAALLARVYLYQQNWQMAEATSNNIINSGLYPLSALNATFLATSQETVWQIYPAFNVFYNSFDGNSYVTSSASVIPNYLLSPNFLSSIETGDQRNINWIGTQVVAGVTYKYPYKYKVRRGSTPPTEYNVIFRSAEQYLIRAEARAQQGTNLAGAASDINVVRTRAGLPNTTASTQLTLLNAVYQERRVELFAEWGTRWFDLKRTGQADAVLKIVKNSTWKSTSVLWPIPSPQLLNNPYLVQNPGY</sequence>
<protein>
    <submittedName>
        <fullName evidence="8">RagB/SusD domain-containing protein</fullName>
    </submittedName>
</protein>
<dbReference type="RefSeq" id="WP_008505824.1">
    <property type="nucleotide sequence ID" value="NZ_CM001403.1"/>
</dbReference>
<evidence type="ECO:0000256" key="3">
    <source>
        <dbReference type="ARBA" id="ARBA00022729"/>
    </source>
</evidence>
<dbReference type="Proteomes" id="UP000002774">
    <property type="component" value="Chromosome"/>
</dbReference>
<feature type="domain" description="SusD-like N-terminal" evidence="7">
    <location>
        <begin position="53"/>
        <end position="228"/>
    </location>
</feature>
<dbReference type="Gene3D" id="1.25.40.390">
    <property type="match status" value="1"/>
</dbReference>
<evidence type="ECO:0000313" key="8">
    <source>
        <dbReference type="EMBL" id="EHQ25931.1"/>
    </source>
</evidence>
<dbReference type="InterPro" id="IPR033985">
    <property type="entry name" value="SusD-like_N"/>
</dbReference>
<comment type="subcellular location">
    <subcellularLocation>
        <location evidence="1">Cell outer membrane</location>
    </subcellularLocation>
</comment>
<dbReference type="InterPro" id="IPR012944">
    <property type="entry name" value="SusD_RagB_dom"/>
</dbReference>
<reference evidence="8" key="1">
    <citation type="submission" date="2011-09" db="EMBL/GenBank/DDBJ databases">
        <title>The permanent draft genome of Mucilaginibacter paludis DSM 18603.</title>
        <authorList>
            <consortium name="US DOE Joint Genome Institute (JGI-PGF)"/>
            <person name="Lucas S."/>
            <person name="Han J."/>
            <person name="Lapidus A."/>
            <person name="Bruce D."/>
            <person name="Goodwin L."/>
            <person name="Pitluck S."/>
            <person name="Peters L."/>
            <person name="Kyrpides N."/>
            <person name="Mavromatis K."/>
            <person name="Ivanova N."/>
            <person name="Mikhailova N."/>
            <person name="Held B."/>
            <person name="Detter J.C."/>
            <person name="Tapia R."/>
            <person name="Han C."/>
            <person name="Land M."/>
            <person name="Hauser L."/>
            <person name="Markowitz V."/>
            <person name="Cheng J.-F."/>
            <person name="Hugenholtz P."/>
            <person name="Woyke T."/>
            <person name="Wu D."/>
            <person name="Tindall B."/>
            <person name="Brambilla E."/>
            <person name="Klenk H.-P."/>
            <person name="Eisen J.A."/>
        </authorList>
    </citation>
    <scope>NUCLEOTIDE SEQUENCE [LARGE SCALE GENOMIC DNA]</scope>
    <source>
        <strain evidence="8">DSM 18603</strain>
    </source>
</reference>
<accession>H1YA50</accession>
<proteinExistence type="inferred from homology"/>
<dbReference type="CDD" id="cd08977">
    <property type="entry name" value="SusD"/>
    <property type="match status" value="1"/>
</dbReference>
<dbReference type="HOGENOM" id="CLU_015553_3_1_10"/>
<dbReference type="EMBL" id="CM001403">
    <property type="protein sequence ID" value="EHQ25931.1"/>
    <property type="molecule type" value="Genomic_DNA"/>
</dbReference>
<evidence type="ECO:0000259" key="7">
    <source>
        <dbReference type="Pfam" id="PF14322"/>
    </source>
</evidence>
<keyword evidence="9" id="KW-1185">Reference proteome</keyword>
<keyword evidence="4" id="KW-0472">Membrane</keyword>
<keyword evidence="3" id="KW-0732">Signal</keyword>